<evidence type="ECO:0000259" key="1">
    <source>
        <dbReference type="PROSITE" id="PS50994"/>
    </source>
</evidence>
<protein>
    <submittedName>
        <fullName evidence="2">Transposon Tf2-11 polyprotein</fullName>
    </submittedName>
</protein>
<sequence length="196" mass="22904">MKRDISEYVSKCITCQKVKAEHQKPGGWLQLLKILEWKWEHVTIYFVVGLPRTRLGHNAIWVVVDRLTKLAHFIPIYTTYTLEKMAGVYIDNIVRLHGIPVSIVSDRDPRFISRFWKSIQQALGMRAQLNTAYHPQTEGQSERTIQTLEDMLRACVLDFKGGWSDYLALIEFSYNNSYHSSIDMAPYEALYGRKYR</sequence>
<organism evidence="2">
    <name type="scientific">Sesamum latifolium</name>
    <dbReference type="NCBI Taxonomy" id="2727402"/>
    <lineage>
        <taxon>Eukaryota</taxon>
        <taxon>Viridiplantae</taxon>
        <taxon>Streptophyta</taxon>
        <taxon>Embryophyta</taxon>
        <taxon>Tracheophyta</taxon>
        <taxon>Spermatophyta</taxon>
        <taxon>Magnoliopsida</taxon>
        <taxon>eudicotyledons</taxon>
        <taxon>Gunneridae</taxon>
        <taxon>Pentapetalae</taxon>
        <taxon>asterids</taxon>
        <taxon>lamiids</taxon>
        <taxon>Lamiales</taxon>
        <taxon>Pedaliaceae</taxon>
        <taxon>Sesamum</taxon>
    </lineage>
</organism>
<name>A0AAW2WYQ9_9LAMI</name>
<gene>
    <name evidence="2" type="ORF">Slati_1734800</name>
</gene>
<comment type="caution">
    <text evidence="2">The sequence shown here is derived from an EMBL/GenBank/DDBJ whole genome shotgun (WGS) entry which is preliminary data.</text>
</comment>
<proteinExistence type="predicted"/>
<dbReference type="InterPro" id="IPR012337">
    <property type="entry name" value="RNaseH-like_sf"/>
</dbReference>
<dbReference type="PANTHER" id="PTHR45835:SF99">
    <property type="entry name" value="CHROMO DOMAIN-CONTAINING PROTEIN-RELATED"/>
    <property type="match status" value="1"/>
</dbReference>
<dbReference type="PROSITE" id="PS50994">
    <property type="entry name" value="INTEGRASE"/>
    <property type="match status" value="1"/>
</dbReference>
<dbReference type="InterPro" id="IPR036397">
    <property type="entry name" value="RNaseH_sf"/>
</dbReference>
<dbReference type="GO" id="GO:0015074">
    <property type="term" value="P:DNA integration"/>
    <property type="evidence" value="ECO:0007669"/>
    <property type="project" value="InterPro"/>
</dbReference>
<dbReference type="Gene3D" id="3.30.420.10">
    <property type="entry name" value="Ribonuclease H-like superfamily/Ribonuclease H"/>
    <property type="match status" value="1"/>
</dbReference>
<dbReference type="EMBL" id="JACGWN010000006">
    <property type="protein sequence ID" value="KAL0446069.1"/>
    <property type="molecule type" value="Genomic_DNA"/>
</dbReference>
<reference evidence="2" key="1">
    <citation type="submission" date="2020-06" db="EMBL/GenBank/DDBJ databases">
        <authorList>
            <person name="Li T."/>
            <person name="Hu X."/>
            <person name="Zhang T."/>
            <person name="Song X."/>
            <person name="Zhang H."/>
            <person name="Dai N."/>
            <person name="Sheng W."/>
            <person name="Hou X."/>
            <person name="Wei L."/>
        </authorList>
    </citation>
    <scope>NUCLEOTIDE SEQUENCE</scope>
    <source>
        <strain evidence="2">KEN1</strain>
        <tissue evidence="2">Leaf</tissue>
    </source>
</reference>
<dbReference type="PANTHER" id="PTHR45835">
    <property type="entry name" value="YALI0A06105P"/>
    <property type="match status" value="1"/>
</dbReference>
<reference evidence="2" key="2">
    <citation type="journal article" date="2024" name="Plant">
        <title>Genomic evolution and insights into agronomic trait innovations of Sesamum species.</title>
        <authorList>
            <person name="Miao H."/>
            <person name="Wang L."/>
            <person name="Qu L."/>
            <person name="Liu H."/>
            <person name="Sun Y."/>
            <person name="Le M."/>
            <person name="Wang Q."/>
            <person name="Wei S."/>
            <person name="Zheng Y."/>
            <person name="Lin W."/>
            <person name="Duan Y."/>
            <person name="Cao H."/>
            <person name="Xiong S."/>
            <person name="Wang X."/>
            <person name="Wei L."/>
            <person name="Li C."/>
            <person name="Ma Q."/>
            <person name="Ju M."/>
            <person name="Zhao R."/>
            <person name="Li G."/>
            <person name="Mu C."/>
            <person name="Tian Q."/>
            <person name="Mei H."/>
            <person name="Zhang T."/>
            <person name="Gao T."/>
            <person name="Zhang H."/>
        </authorList>
    </citation>
    <scope>NUCLEOTIDE SEQUENCE</scope>
    <source>
        <strain evidence="2">KEN1</strain>
    </source>
</reference>
<dbReference type="SUPFAM" id="SSF53098">
    <property type="entry name" value="Ribonuclease H-like"/>
    <property type="match status" value="1"/>
</dbReference>
<feature type="domain" description="Integrase catalytic" evidence="1">
    <location>
        <begin position="21"/>
        <end position="194"/>
    </location>
</feature>
<accession>A0AAW2WYQ9</accession>
<evidence type="ECO:0000313" key="2">
    <source>
        <dbReference type="EMBL" id="KAL0446069.1"/>
    </source>
</evidence>
<dbReference type="InterPro" id="IPR001584">
    <property type="entry name" value="Integrase_cat-core"/>
</dbReference>
<dbReference type="AlphaFoldDB" id="A0AAW2WYQ9"/>
<dbReference type="GO" id="GO:0003676">
    <property type="term" value="F:nucleic acid binding"/>
    <property type="evidence" value="ECO:0007669"/>
    <property type="project" value="InterPro"/>
</dbReference>